<evidence type="ECO:0000313" key="2">
    <source>
        <dbReference type="EMBL" id="OSX80384.1"/>
    </source>
</evidence>
<evidence type="ECO:0000313" key="3">
    <source>
        <dbReference type="Proteomes" id="UP000218209"/>
    </source>
</evidence>
<reference evidence="2 3" key="1">
    <citation type="submission" date="2017-03" db="EMBL/GenBank/DDBJ databases">
        <title>WGS assembly of Porphyra umbilicalis.</title>
        <authorList>
            <person name="Brawley S.H."/>
            <person name="Blouin N.A."/>
            <person name="Ficko-Blean E."/>
            <person name="Wheeler G.L."/>
            <person name="Lohr M."/>
            <person name="Goodson H.V."/>
            <person name="Jenkins J.W."/>
            <person name="Blaby-Haas C.E."/>
            <person name="Helliwell K.E."/>
            <person name="Chan C."/>
            <person name="Marriage T."/>
            <person name="Bhattacharya D."/>
            <person name="Klein A.S."/>
            <person name="Badis Y."/>
            <person name="Brodie J."/>
            <person name="Cao Y."/>
            <person name="Collen J."/>
            <person name="Dittami S.M."/>
            <person name="Gachon C.M."/>
            <person name="Green B.R."/>
            <person name="Karpowicz S."/>
            <person name="Kim J.W."/>
            <person name="Kudahl U."/>
            <person name="Lin S."/>
            <person name="Michel G."/>
            <person name="Mittag M."/>
            <person name="Olson B.J."/>
            <person name="Pangilinan J."/>
            <person name="Peng Y."/>
            <person name="Qiu H."/>
            <person name="Shu S."/>
            <person name="Singer J.T."/>
            <person name="Smith A.G."/>
            <person name="Sprecher B.N."/>
            <person name="Wagner V."/>
            <person name="Wang W."/>
            <person name="Wang Z.-Y."/>
            <person name="Yan J."/>
            <person name="Yarish C."/>
            <person name="Zoeuner-Riek S."/>
            <person name="Zhuang Y."/>
            <person name="Zou Y."/>
            <person name="Lindquist E.A."/>
            <person name="Grimwood J."/>
            <person name="Barry K."/>
            <person name="Rokhsar D.S."/>
            <person name="Schmutz J."/>
            <person name="Stiller J.W."/>
            <person name="Grossman A.R."/>
            <person name="Prochnik S.E."/>
        </authorList>
    </citation>
    <scope>NUCLEOTIDE SEQUENCE [LARGE SCALE GENOMIC DNA]</scope>
    <source>
        <strain evidence="2">4086291</strain>
    </source>
</reference>
<keyword evidence="3" id="KW-1185">Reference proteome</keyword>
<name>A0A1X6PHL5_PORUM</name>
<dbReference type="EMBL" id="KV918776">
    <property type="protein sequence ID" value="OSX80384.1"/>
    <property type="molecule type" value="Genomic_DNA"/>
</dbReference>
<organism evidence="2 3">
    <name type="scientific">Porphyra umbilicalis</name>
    <name type="common">Purple laver</name>
    <name type="synonym">Red alga</name>
    <dbReference type="NCBI Taxonomy" id="2786"/>
    <lineage>
        <taxon>Eukaryota</taxon>
        <taxon>Rhodophyta</taxon>
        <taxon>Bangiophyceae</taxon>
        <taxon>Bangiales</taxon>
        <taxon>Bangiaceae</taxon>
        <taxon>Porphyra</taxon>
    </lineage>
</organism>
<sequence>MGEVVSGCSLQCTNDNGGQLGPAPIHGKCATRGCEQVLPWVLPMAAHTVVFTAAAMRLTSDAPQTPFVRSVFKTMNTGRRLRGRCLPRLLPSVQIGSRARVDGKPSFAESPTPARRVKRSAHDTWGPLSSPHRPYVQRLAADRGAALPEGRSAPGSFAGIAVCGIRFRSAIGQGSPTAAARCW</sequence>
<dbReference type="Proteomes" id="UP000218209">
    <property type="component" value="Unassembled WGS sequence"/>
</dbReference>
<dbReference type="AlphaFoldDB" id="A0A1X6PHL5"/>
<feature type="region of interest" description="Disordered" evidence="1">
    <location>
        <begin position="101"/>
        <end position="128"/>
    </location>
</feature>
<evidence type="ECO:0000256" key="1">
    <source>
        <dbReference type="SAM" id="MobiDB-lite"/>
    </source>
</evidence>
<protein>
    <submittedName>
        <fullName evidence="2">Uncharacterized protein</fullName>
    </submittedName>
</protein>
<gene>
    <name evidence="2" type="ORF">BU14_0053s0047</name>
</gene>
<accession>A0A1X6PHL5</accession>
<proteinExistence type="predicted"/>